<reference evidence="9 10" key="1">
    <citation type="journal article" date="2011" name="J. Bacteriol.">
        <title>Complete genome sequence and updated annotation of Desulfovibrio alaskensis G20.</title>
        <authorList>
            <person name="Hauser L.J."/>
            <person name="Land M.L."/>
            <person name="Brown S.D."/>
            <person name="Larimer F."/>
            <person name="Keller K.L."/>
            <person name="Rapp-Giles B.J."/>
            <person name="Price M.N."/>
            <person name="Lin M."/>
            <person name="Bruce D.C."/>
            <person name="Detter J.C."/>
            <person name="Tapia R."/>
            <person name="Han C.S."/>
            <person name="Goodwin L.A."/>
            <person name="Cheng J.F."/>
            <person name="Pitluck S."/>
            <person name="Copeland A."/>
            <person name="Lucas S."/>
            <person name="Nolan M."/>
            <person name="Lapidus A.L."/>
            <person name="Palumbo A.V."/>
            <person name="Wall J.D."/>
        </authorList>
    </citation>
    <scope>NUCLEOTIDE SEQUENCE [LARGE SCALE GENOMIC DNA]</scope>
    <source>
        <strain evidence="10">ATCC BAA 1058 / DSM 17464 / G20</strain>
    </source>
</reference>
<dbReference type="GO" id="GO:0008808">
    <property type="term" value="F:cardiolipin synthase activity"/>
    <property type="evidence" value="ECO:0007669"/>
    <property type="project" value="TreeGrafter"/>
</dbReference>
<keyword evidence="5 6" id="KW-0472">Membrane</keyword>
<dbReference type="GO" id="GO:0005886">
    <property type="term" value="C:plasma membrane"/>
    <property type="evidence" value="ECO:0007669"/>
    <property type="project" value="UniProtKB-SubCell"/>
</dbReference>
<keyword evidence="3 6" id="KW-0812">Transmembrane</keyword>
<dbReference type="Pfam" id="PF13396">
    <property type="entry name" value="PLDc_N"/>
    <property type="match status" value="1"/>
</dbReference>
<dbReference type="PANTHER" id="PTHR21248">
    <property type="entry name" value="CARDIOLIPIN SYNTHASE"/>
    <property type="match status" value="1"/>
</dbReference>
<dbReference type="KEGG" id="dde:Dde_3414"/>
<evidence type="ECO:0000256" key="4">
    <source>
        <dbReference type="ARBA" id="ARBA00022989"/>
    </source>
</evidence>
<dbReference type="Gene3D" id="3.30.870.10">
    <property type="entry name" value="Endonuclease Chain A"/>
    <property type="match status" value="1"/>
</dbReference>
<dbReference type="GO" id="GO:0032049">
    <property type="term" value="P:cardiolipin biosynthetic process"/>
    <property type="evidence" value="ECO:0007669"/>
    <property type="project" value="TreeGrafter"/>
</dbReference>
<feature type="domain" description="Phospholipase D-like" evidence="7">
    <location>
        <begin position="80"/>
        <end position="125"/>
    </location>
</feature>
<evidence type="ECO:0000256" key="1">
    <source>
        <dbReference type="ARBA" id="ARBA00004651"/>
    </source>
</evidence>
<sequence length="159" mass="17573">MSDPNGLTWATLVSLAVAIPTAGHAVIYKRDPRSATLWVLLIALLPLGGSLLYGLFGINRYQRRARRLFPGADPAVRQDLLLLDGKWCCLGSANWDARSLRLNFEFNVEVYDTALSTRLSSLFDAARDAADEISAMAFRARPLAIRLRDGVARLFTPIL</sequence>
<dbReference type="Proteomes" id="UP000002710">
    <property type="component" value="Chromosome"/>
</dbReference>
<comment type="subcellular location">
    <subcellularLocation>
        <location evidence="1">Cell membrane</location>
        <topology evidence="1">Multi-pass membrane protein</topology>
    </subcellularLocation>
</comment>
<dbReference type="InterPro" id="IPR025202">
    <property type="entry name" value="PLD-like_dom"/>
</dbReference>
<feature type="domain" description="Cardiolipin synthase N-terminal" evidence="8">
    <location>
        <begin position="26"/>
        <end position="57"/>
    </location>
</feature>
<evidence type="ECO:0000259" key="8">
    <source>
        <dbReference type="Pfam" id="PF13396"/>
    </source>
</evidence>
<evidence type="ECO:0000256" key="6">
    <source>
        <dbReference type="SAM" id="Phobius"/>
    </source>
</evidence>
<keyword evidence="2" id="KW-1003">Cell membrane</keyword>
<evidence type="ECO:0000256" key="2">
    <source>
        <dbReference type="ARBA" id="ARBA00022475"/>
    </source>
</evidence>
<dbReference type="AlphaFoldDB" id="Q30VT9"/>
<gene>
    <name evidence="9" type="ordered locus">Dde_3414</name>
</gene>
<evidence type="ECO:0000313" key="10">
    <source>
        <dbReference type="Proteomes" id="UP000002710"/>
    </source>
</evidence>
<accession>Q30VT9</accession>
<dbReference type="HOGENOM" id="CLU_1657978_0_0_7"/>
<keyword evidence="4 6" id="KW-1133">Transmembrane helix</keyword>
<dbReference type="RefSeq" id="WP_011369124.1">
    <property type="nucleotide sequence ID" value="NC_007519.1"/>
</dbReference>
<dbReference type="InterPro" id="IPR027379">
    <property type="entry name" value="CLS_N"/>
</dbReference>
<dbReference type="PANTHER" id="PTHR21248:SF22">
    <property type="entry name" value="PHOSPHOLIPASE D"/>
    <property type="match status" value="1"/>
</dbReference>
<name>Q30VT9_OLEA2</name>
<dbReference type="eggNOG" id="COG1502">
    <property type="taxonomic scope" value="Bacteria"/>
</dbReference>
<evidence type="ECO:0000256" key="5">
    <source>
        <dbReference type="ARBA" id="ARBA00023136"/>
    </source>
</evidence>
<protein>
    <recommendedName>
        <fullName evidence="11">Phospholipase D/Transphosphatidylase</fullName>
    </recommendedName>
</protein>
<keyword evidence="10" id="KW-1185">Reference proteome</keyword>
<evidence type="ECO:0008006" key="11">
    <source>
        <dbReference type="Google" id="ProtNLM"/>
    </source>
</evidence>
<evidence type="ECO:0000259" key="7">
    <source>
        <dbReference type="Pfam" id="PF13091"/>
    </source>
</evidence>
<dbReference type="STRING" id="207559.Dde_3414"/>
<organism evidence="9 10">
    <name type="scientific">Oleidesulfovibrio alaskensis (strain ATCC BAA-1058 / DSM 17464 / G20)</name>
    <name type="common">Desulfovibrio alaskensis</name>
    <dbReference type="NCBI Taxonomy" id="207559"/>
    <lineage>
        <taxon>Bacteria</taxon>
        <taxon>Pseudomonadati</taxon>
        <taxon>Thermodesulfobacteriota</taxon>
        <taxon>Desulfovibrionia</taxon>
        <taxon>Desulfovibrionales</taxon>
        <taxon>Desulfovibrionaceae</taxon>
        <taxon>Oleidesulfovibrio</taxon>
    </lineage>
</organism>
<feature type="transmembrane region" description="Helical" evidence="6">
    <location>
        <begin position="35"/>
        <end position="58"/>
    </location>
</feature>
<proteinExistence type="predicted"/>
<dbReference type="EMBL" id="CP000112">
    <property type="protein sequence ID" value="ABB40207.1"/>
    <property type="molecule type" value="Genomic_DNA"/>
</dbReference>
<evidence type="ECO:0000313" key="9">
    <source>
        <dbReference type="EMBL" id="ABB40207.1"/>
    </source>
</evidence>
<evidence type="ECO:0000256" key="3">
    <source>
        <dbReference type="ARBA" id="ARBA00022692"/>
    </source>
</evidence>
<dbReference type="Pfam" id="PF13091">
    <property type="entry name" value="PLDc_2"/>
    <property type="match status" value="1"/>
</dbReference>
<dbReference type="SUPFAM" id="SSF56024">
    <property type="entry name" value="Phospholipase D/nuclease"/>
    <property type="match status" value="1"/>
</dbReference>